<protein>
    <submittedName>
        <fullName evidence="9">MFS transporter</fullName>
    </submittedName>
</protein>
<accession>A0A387B3I6</accession>
<feature type="transmembrane region" description="Helical" evidence="7">
    <location>
        <begin position="59"/>
        <end position="78"/>
    </location>
</feature>
<feature type="transmembrane region" description="Helical" evidence="7">
    <location>
        <begin position="393"/>
        <end position="413"/>
    </location>
</feature>
<dbReference type="AlphaFoldDB" id="A0A387B3I6"/>
<dbReference type="KEGG" id="lyd:D7I47_01070"/>
<evidence type="ECO:0000313" key="9">
    <source>
        <dbReference type="EMBL" id="AYF96983.1"/>
    </source>
</evidence>
<dbReference type="GO" id="GO:0005886">
    <property type="term" value="C:plasma membrane"/>
    <property type="evidence" value="ECO:0007669"/>
    <property type="project" value="UniProtKB-SubCell"/>
</dbReference>
<dbReference type="PROSITE" id="PS50850">
    <property type="entry name" value="MFS"/>
    <property type="match status" value="1"/>
</dbReference>
<evidence type="ECO:0000259" key="8">
    <source>
        <dbReference type="PROSITE" id="PS50850"/>
    </source>
</evidence>
<evidence type="ECO:0000256" key="2">
    <source>
        <dbReference type="ARBA" id="ARBA00022448"/>
    </source>
</evidence>
<evidence type="ECO:0000256" key="3">
    <source>
        <dbReference type="ARBA" id="ARBA00022475"/>
    </source>
</evidence>
<keyword evidence="3" id="KW-1003">Cell membrane</keyword>
<feature type="transmembrane region" description="Helical" evidence="7">
    <location>
        <begin position="232"/>
        <end position="257"/>
    </location>
</feature>
<dbReference type="InterPro" id="IPR011701">
    <property type="entry name" value="MFS"/>
</dbReference>
<dbReference type="PANTHER" id="PTHR23517:SF2">
    <property type="entry name" value="MULTIDRUG RESISTANCE PROTEIN MDTH"/>
    <property type="match status" value="1"/>
</dbReference>
<keyword evidence="4 7" id="KW-0812">Transmembrane</keyword>
<keyword evidence="5 7" id="KW-1133">Transmembrane helix</keyword>
<dbReference type="Proteomes" id="UP000278886">
    <property type="component" value="Chromosome"/>
</dbReference>
<proteinExistence type="predicted"/>
<feature type="transmembrane region" description="Helical" evidence="7">
    <location>
        <begin position="120"/>
        <end position="142"/>
    </location>
</feature>
<dbReference type="InterPro" id="IPR050171">
    <property type="entry name" value="MFS_Transporters"/>
</dbReference>
<feature type="transmembrane region" description="Helical" evidence="7">
    <location>
        <begin position="179"/>
        <end position="198"/>
    </location>
</feature>
<evidence type="ECO:0000256" key="1">
    <source>
        <dbReference type="ARBA" id="ARBA00004651"/>
    </source>
</evidence>
<feature type="transmembrane region" description="Helical" evidence="7">
    <location>
        <begin position="90"/>
        <end position="108"/>
    </location>
</feature>
<feature type="domain" description="Major facilitator superfamily (MFS) profile" evidence="8">
    <location>
        <begin position="1"/>
        <end position="205"/>
    </location>
</feature>
<dbReference type="Gene3D" id="1.20.1250.20">
    <property type="entry name" value="MFS general substrate transporter like domains"/>
    <property type="match status" value="1"/>
</dbReference>
<name>A0A387B3I6_9MICO</name>
<evidence type="ECO:0000256" key="4">
    <source>
        <dbReference type="ARBA" id="ARBA00022692"/>
    </source>
</evidence>
<sequence>MTRTTPARPPLLERIRATLAEPVLRALTVATLISTVGRGITLTLVVLYLTIIVGLPADQVALVFTVGAAVSVLFSYLGGHLADRVSARRLLIGCVVLTGLALASFVLVTELWQAILAEVAASIGMSANGAVRAAIIAHAFVGQGRVTSRAVLRTVTNIGITIGSGVAAIALALGTPEAYRAILLVGGTAYALCALALLRLPARVDGPAEGEADAAEPAPVGAGRSPWRDRRYLLFSAFAAVFAIQFAVTNVGIPLWLVHDTVAPEWLLSIMLIANTVLVIALQVPLSRGTHDLRRAGTVTAVSGVLMALACAAYGGAGGAGLALAVVLLLAGTVLHALAEILSQAGAWGLSFELADPASAGAYQGVYAMGFSLAGLAAPLVIAVTALEHGLAGWLLLGAMFLVSAVGVTGVAYRSAAQLSSRRDPAASTP</sequence>
<evidence type="ECO:0000256" key="6">
    <source>
        <dbReference type="ARBA" id="ARBA00023136"/>
    </source>
</evidence>
<dbReference type="EMBL" id="CP032630">
    <property type="protein sequence ID" value="AYF96983.1"/>
    <property type="molecule type" value="Genomic_DNA"/>
</dbReference>
<dbReference type="RefSeq" id="WP_120761334.1">
    <property type="nucleotide sequence ID" value="NZ_CP032630.1"/>
</dbReference>
<comment type="subcellular location">
    <subcellularLocation>
        <location evidence="1">Cell membrane</location>
        <topology evidence="1">Multi-pass membrane protein</topology>
    </subcellularLocation>
</comment>
<feature type="transmembrane region" description="Helical" evidence="7">
    <location>
        <begin position="263"/>
        <end position="284"/>
    </location>
</feature>
<keyword evidence="2" id="KW-0813">Transport</keyword>
<dbReference type="GO" id="GO:0022857">
    <property type="term" value="F:transmembrane transporter activity"/>
    <property type="evidence" value="ECO:0007669"/>
    <property type="project" value="InterPro"/>
</dbReference>
<feature type="transmembrane region" description="Helical" evidence="7">
    <location>
        <begin position="23"/>
        <end position="53"/>
    </location>
</feature>
<evidence type="ECO:0000256" key="7">
    <source>
        <dbReference type="SAM" id="Phobius"/>
    </source>
</evidence>
<feature type="transmembrane region" description="Helical" evidence="7">
    <location>
        <begin position="366"/>
        <end position="387"/>
    </location>
</feature>
<feature type="transmembrane region" description="Helical" evidence="7">
    <location>
        <begin position="296"/>
        <end position="316"/>
    </location>
</feature>
<dbReference type="Pfam" id="PF07690">
    <property type="entry name" value="MFS_1"/>
    <property type="match status" value="1"/>
</dbReference>
<keyword evidence="6 7" id="KW-0472">Membrane</keyword>
<feature type="transmembrane region" description="Helical" evidence="7">
    <location>
        <begin position="322"/>
        <end position="345"/>
    </location>
</feature>
<dbReference type="InterPro" id="IPR020846">
    <property type="entry name" value="MFS_dom"/>
</dbReference>
<dbReference type="SUPFAM" id="SSF103473">
    <property type="entry name" value="MFS general substrate transporter"/>
    <property type="match status" value="1"/>
</dbReference>
<feature type="transmembrane region" description="Helical" evidence="7">
    <location>
        <begin position="154"/>
        <end position="173"/>
    </location>
</feature>
<dbReference type="InterPro" id="IPR036259">
    <property type="entry name" value="MFS_trans_sf"/>
</dbReference>
<evidence type="ECO:0000256" key="5">
    <source>
        <dbReference type="ARBA" id="ARBA00022989"/>
    </source>
</evidence>
<gene>
    <name evidence="9" type="ORF">D7I47_01070</name>
</gene>
<dbReference type="PANTHER" id="PTHR23517">
    <property type="entry name" value="RESISTANCE PROTEIN MDTM, PUTATIVE-RELATED-RELATED"/>
    <property type="match status" value="1"/>
</dbReference>
<keyword evidence="10" id="KW-1185">Reference proteome</keyword>
<evidence type="ECO:0000313" key="10">
    <source>
        <dbReference type="Proteomes" id="UP000278886"/>
    </source>
</evidence>
<organism evidence="9 10">
    <name type="scientific">Protaetiibacter intestinalis</name>
    <dbReference type="NCBI Taxonomy" id="2419774"/>
    <lineage>
        <taxon>Bacteria</taxon>
        <taxon>Bacillati</taxon>
        <taxon>Actinomycetota</taxon>
        <taxon>Actinomycetes</taxon>
        <taxon>Micrococcales</taxon>
        <taxon>Microbacteriaceae</taxon>
        <taxon>Protaetiibacter</taxon>
    </lineage>
</organism>
<reference evidence="10" key="1">
    <citation type="submission" date="2018-09" db="EMBL/GenBank/DDBJ databases">
        <title>Genome sequencing of strain 2DFWR-13.</title>
        <authorList>
            <person name="Heo J."/>
            <person name="Kim S.-J."/>
            <person name="Kwon S.-W."/>
        </authorList>
    </citation>
    <scope>NUCLEOTIDE SEQUENCE [LARGE SCALE GENOMIC DNA]</scope>
    <source>
        <strain evidence="10">2DFWR-13</strain>
    </source>
</reference>
<dbReference type="OrthoDB" id="3865324at2"/>